<feature type="transmembrane region" description="Helical" evidence="1">
    <location>
        <begin position="53"/>
        <end position="74"/>
    </location>
</feature>
<feature type="transmembrane region" description="Helical" evidence="1">
    <location>
        <begin position="169"/>
        <end position="190"/>
    </location>
</feature>
<protein>
    <submittedName>
        <fullName evidence="3">Cytochrome C biogenesis protein transmembrane region</fullName>
    </submittedName>
</protein>
<dbReference type="EMBL" id="FONA01000003">
    <property type="protein sequence ID" value="SFD86966.1"/>
    <property type="molecule type" value="Genomic_DNA"/>
</dbReference>
<dbReference type="Pfam" id="PF13386">
    <property type="entry name" value="DsbD_2"/>
    <property type="match status" value="1"/>
</dbReference>
<dbReference type="PANTHER" id="PTHR31272">
    <property type="entry name" value="CYTOCHROME C-TYPE BIOGENESIS PROTEIN HI_1454-RELATED"/>
    <property type="match status" value="1"/>
</dbReference>
<dbReference type="InterPro" id="IPR039447">
    <property type="entry name" value="UreH-like_TM_dom"/>
</dbReference>
<evidence type="ECO:0000313" key="4">
    <source>
        <dbReference type="Proteomes" id="UP000181976"/>
    </source>
</evidence>
<dbReference type="OrthoDB" id="1199621at2"/>
<feature type="transmembrane region" description="Helical" evidence="1">
    <location>
        <begin position="135"/>
        <end position="157"/>
    </location>
</feature>
<dbReference type="eggNOG" id="COG0785">
    <property type="taxonomic scope" value="Bacteria"/>
</dbReference>
<dbReference type="Proteomes" id="UP000181976">
    <property type="component" value="Unassembled WGS sequence"/>
</dbReference>
<reference evidence="3 4" key="1">
    <citation type="submission" date="2016-10" db="EMBL/GenBank/DDBJ databases">
        <authorList>
            <person name="de Groot N.N."/>
        </authorList>
    </citation>
    <scope>NUCLEOTIDE SEQUENCE [LARGE SCALE GENOMIC DNA]</scope>
    <source>
        <strain evidence="3 4">DSM 19012</strain>
    </source>
</reference>
<dbReference type="NCBIfam" id="NF040495">
    <property type="entry name" value="tranport_ArsG"/>
    <property type="match status" value="1"/>
</dbReference>
<keyword evidence="1" id="KW-0472">Membrane</keyword>
<dbReference type="AlphaFoldDB" id="A0A1I1VV47"/>
<evidence type="ECO:0000313" key="3">
    <source>
        <dbReference type="EMBL" id="SFD86966.1"/>
    </source>
</evidence>
<dbReference type="InterPro" id="IPR051790">
    <property type="entry name" value="Cytochrome_c-biogenesis_DsbD"/>
</dbReference>
<feature type="domain" description="Urease accessory protein UreH-like transmembrane" evidence="2">
    <location>
        <begin position="17"/>
        <end position="224"/>
    </location>
</feature>
<feature type="transmembrane region" description="Helical" evidence="1">
    <location>
        <begin position="15"/>
        <end position="41"/>
    </location>
</feature>
<gene>
    <name evidence="3" type="ORF">SAMN05444380_10389</name>
</gene>
<feature type="transmembrane region" description="Helical" evidence="1">
    <location>
        <begin position="94"/>
        <end position="114"/>
    </location>
</feature>
<evidence type="ECO:0000259" key="2">
    <source>
        <dbReference type="Pfam" id="PF13386"/>
    </source>
</evidence>
<keyword evidence="1" id="KW-1133">Transmembrane helix</keyword>
<evidence type="ECO:0000256" key="1">
    <source>
        <dbReference type="SAM" id="Phobius"/>
    </source>
</evidence>
<feature type="transmembrane region" description="Helical" evidence="1">
    <location>
        <begin position="210"/>
        <end position="231"/>
    </location>
</feature>
<keyword evidence="4" id="KW-1185">Reference proteome</keyword>
<dbReference type="STRING" id="385682.SAMN05444380_10389"/>
<dbReference type="PANTHER" id="PTHR31272:SF4">
    <property type="entry name" value="CYTOCHROME C-TYPE BIOGENESIS PROTEIN HI_1454-RELATED"/>
    <property type="match status" value="1"/>
</dbReference>
<sequence>MEFLQSILENTEIPFFTAFILGLMTAISPCPLATNITAIGFISKDMQDRRQVFFNGLIYTFGRSITYTLIGLIFFFGASQFKVAGFIQTWGEKIIGPLLIVIGLFMLDIIKLNVPGFSSLTDKIEERSGKNFGGVLLLGILFALAFCPYSGVLYFGMLIPMTVSSVSGLYLPIIFALGTGIPVIIFAWLIAFSVNSIGNTYNKLKTFEIWFRRIVSILFIGVGTYYTVLLFF</sequence>
<proteinExistence type="predicted"/>
<dbReference type="InParanoid" id="A0A1I1VV47"/>
<organism evidence="3 4">
    <name type="scientific">Thermophagus xiamenensis</name>
    <dbReference type="NCBI Taxonomy" id="385682"/>
    <lineage>
        <taxon>Bacteria</taxon>
        <taxon>Pseudomonadati</taxon>
        <taxon>Bacteroidota</taxon>
        <taxon>Bacteroidia</taxon>
        <taxon>Marinilabiliales</taxon>
        <taxon>Marinilabiliaceae</taxon>
        <taxon>Thermophagus</taxon>
    </lineage>
</organism>
<accession>A0A1I1VV47</accession>
<keyword evidence="1 3" id="KW-0812">Transmembrane</keyword>
<dbReference type="RefSeq" id="WP_010526767.1">
    <property type="nucleotide sequence ID" value="NZ_AFSL01000019.1"/>
</dbReference>
<name>A0A1I1VV47_9BACT</name>